<keyword evidence="4 5" id="KW-0472">Membrane</keyword>
<reference evidence="6 7" key="1">
    <citation type="submission" date="2019-04" db="EMBL/GenBank/DDBJ databases">
        <title>Fungal friends and foes A comparative genomics study of 23 Aspergillus species from section Flavi.</title>
        <authorList>
            <consortium name="DOE Joint Genome Institute"/>
            <person name="Kjaerbolling I."/>
            <person name="Vesth T.C."/>
            <person name="Frisvad J.C."/>
            <person name="Nybo J.L."/>
            <person name="Theobald S."/>
            <person name="Kildgaard S."/>
            <person name="Petersen T.I."/>
            <person name="Kuo A."/>
            <person name="Sato A."/>
            <person name="Lyhne E.K."/>
            <person name="Kogle M.E."/>
            <person name="Wiebenga A."/>
            <person name="Kun R.S."/>
            <person name="Lubbers R.J."/>
            <person name="Makela M.R."/>
            <person name="Barry K."/>
            <person name="Chovatia M."/>
            <person name="Clum A."/>
            <person name="Daum C."/>
            <person name="Haridas S."/>
            <person name="He G."/>
            <person name="LaButti K."/>
            <person name="Lipzen A."/>
            <person name="Mondo S."/>
            <person name="Pangilinan J."/>
            <person name="Riley R."/>
            <person name="Salamov A."/>
            <person name="Simmons B.A."/>
            <person name="Magnuson J.K."/>
            <person name="Henrissat B."/>
            <person name="Mortensen U.H."/>
            <person name="Larsen T.O."/>
            <person name="De vries R.P."/>
            <person name="Grigoriev I.V."/>
            <person name="Machida M."/>
            <person name="Baker S.E."/>
            <person name="Andersen M.R."/>
        </authorList>
    </citation>
    <scope>NUCLEOTIDE SEQUENCE [LARGE SCALE GENOMIC DNA]</scope>
    <source>
        <strain evidence="6 7">CBS 117635</strain>
    </source>
</reference>
<accession>A0A5N6J2W6</accession>
<keyword evidence="7" id="KW-1185">Reference proteome</keyword>
<feature type="transmembrane region" description="Helical" evidence="5">
    <location>
        <begin position="120"/>
        <end position="144"/>
    </location>
</feature>
<keyword evidence="2 5" id="KW-0812">Transmembrane</keyword>
<name>A0A5N6J2W6_9EURO</name>
<feature type="transmembrane region" description="Helical" evidence="5">
    <location>
        <begin position="79"/>
        <end position="100"/>
    </location>
</feature>
<dbReference type="GO" id="GO:0016020">
    <property type="term" value="C:membrane"/>
    <property type="evidence" value="ECO:0007669"/>
    <property type="project" value="UniProtKB-SubCell"/>
</dbReference>
<evidence type="ECO:0000313" key="6">
    <source>
        <dbReference type="EMBL" id="KAB8273232.1"/>
    </source>
</evidence>
<dbReference type="EMBL" id="ML732798">
    <property type="protein sequence ID" value="KAB8273232.1"/>
    <property type="molecule type" value="Genomic_DNA"/>
</dbReference>
<dbReference type="Proteomes" id="UP000326289">
    <property type="component" value="Unassembled WGS sequence"/>
</dbReference>
<evidence type="ECO:0008006" key="8">
    <source>
        <dbReference type="Google" id="ProtNLM"/>
    </source>
</evidence>
<evidence type="ECO:0000256" key="3">
    <source>
        <dbReference type="ARBA" id="ARBA00022989"/>
    </source>
</evidence>
<evidence type="ECO:0000256" key="5">
    <source>
        <dbReference type="SAM" id="Phobius"/>
    </source>
</evidence>
<dbReference type="Gene3D" id="1.20.1250.20">
    <property type="entry name" value="MFS general substrate transporter like domains"/>
    <property type="match status" value="1"/>
</dbReference>
<organism evidence="6 7">
    <name type="scientific">Aspergillus minisclerotigenes</name>
    <dbReference type="NCBI Taxonomy" id="656917"/>
    <lineage>
        <taxon>Eukaryota</taxon>
        <taxon>Fungi</taxon>
        <taxon>Dikarya</taxon>
        <taxon>Ascomycota</taxon>
        <taxon>Pezizomycotina</taxon>
        <taxon>Eurotiomycetes</taxon>
        <taxon>Eurotiomycetidae</taxon>
        <taxon>Eurotiales</taxon>
        <taxon>Aspergillaceae</taxon>
        <taxon>Aspergillus</taxon>
        <taxon>Aspergillus subgen. Circumdati</taxon>
    </lineage>
</organism>
<gene>
    <name evidence="6" type="ORF">BDV30DRAFT_238883</name>
</gene>
<evidence type="ECO:0000256" key="4">
    <source>
        <dbReference type="ARBA" id="ARBA00023136"/>
    </source>
</evidence>
<keyword evidence="3 5" id="KW-1133">Transmembrane helix</keyword>
<protein>
    <recommendedName>
        <fullName evidence="8">Major facilitator superfamily domain-containing protein</fullName>
    </recommendedName>
</protein>
<dbReference type="PANTHER" id="PTHR42718:SF41">
    <property type="entry name" value="MFS TRANSPORTER OF UNKOWN SPECIFICITY (AFU_ORTHOLOGUE AFUA_5G09940)-RELATED"/>
    <property type="match status" value="1"/>
</dbReference>
<evidence type="ECO:0000313" key="7">
    <source>
        <dbReference type="Proteomes" id="UP000326289"/>
    </source>
</evidence>
<dbReference type="SUPFAM" id="SSF103473">
    <property type="entry name" value="MFS general substrate transporter"/>
    <property type="match status" value="1"/>
</dbReference>
<dbReference type="InterPro" id="IPR036259">
    <property type="entry name" value="MFS_trans_sf"/>
</dbReference>
<evidence type="ECO:0000256" key="1">
    <source>
        <dbReference type="ARBA" id="ARBA00004141"/>
    </source>
</evidence>
<comment type="subcellular location">
    <subcellularLocation>
        <location evidence="1">Membrane</location>
        <topology evidence="1">Multi-pass membrane protein</topology>
    </subcellularLocation>
</comment>
<dbReference type="AlphaFoldDB" id="A0A5N6J2W6"/>
<dbReference type="PANTHER" id="PTHR42718">
    <property type="entry name" value="MAJOR FACILITATOR SUPERFAMILY MULTIDRUG TRANSPORTER MFSC"/>
    <property type="match status" value="1"/>
</dbReference>
<sequence>MSSLFHHRVSYESSPPRMDHAGIYDVFHGGEYLPGHCAVHQTYWALTFVCLLVIPWEMDMSFPAATLMLYNASSREHEGVAASLVTTVVNYSISLGLGFAGTVEVHVNNGGQTPSDVLKGYRGCMYLAIGLGGLGMALSALYTFRSYRKDRKMSRGDSVDSETGLSEKS</sequence>
<evidence type="ECO:0000256" key="2">
    <source>
        <dbReference type="ARBA" id="ARBA00022692"/>
    </source>
</evidence>
<proteinExistence type="predicted"/>